<dbReference type="HOGENOM" id="CLU_2054123_0_0_1"/>
<dbReference type="EnsemblProtists" id="EOD36170">
    <property type="protein sequence ID" value="EOD36170"/>
    <property type="gene ID" value="EMIHUDRAFT_226763"/>
</dbReference>
<dbReference type="KEGG" id="ehx:EMIHUDRAFT_226763"/>
<reference evidence="3" key="1">
    <citation type="journal article" date="2013" name="Nature">
        <title>Pan genome of the phytoplankton Emiliania underpins its global distribution.</title>
        <authorList>
            <person name="Read B.A."/>
            <person name="Kegel J."/>
            <person name="Klute M.J."/>
            <person name="Kuo A."/>
            <person name="Lefebvre S.C."/>
            <person name="Maumus F."/>
            <person name="Mayer C."/>
            <person name="Miller J."/>
            <person name="Monier A."/>
            <person name="Salamov A."/>
            <person name="Young J."/>
            <person name="Aguilar M."/>
            <person name="Claverie J.M."/>
            <person name="Frickenhaus S."/>
            <person name="Gonzalez K."/>
            <person name="Herman E.K."/>
            <person name="Lin Y.C."/>
            <person name="Napier J."/>
            <person name="Ogata H."/>
            <person name="Sarno A.F."/>
            <person name="Shmutz J."/>
            <person name="Schroeder D."/>
            <person name="de Vargas C."/>
            <person name="Verret F."/>
            <person name="von Dassow P."/>
            <person name="Valentin K."/>
            <person name="Van de Peer Y."/>
            <person name="Wheeler G."/>
            <person name="Dacks J.B."/>
            <person name="Delwiche C.F."/>
            <person name="Dyhrman S.T."/>
            <person name="Glockner G."/>
            <person name="John U."/>
            <person name="Richards T."/>
            <person name="Worden A.Z."/>
            <person name="Zhang X."/>
            <person name="Grigoriev I.V."/>
            <person name="Allen A.E."/>
            <person name="Bidle K."/>
            <person name="Borodovsky M."/>
            <person name="Bowler C."/>
            <person name="Brownlee C."/>
            <person name="Cock J.M."/>
            <person name="Elias M."/>
            <person name="Gladyshev V.N."/>
            <person name="Groth M."/>
            <person name="Guda C."/>
            <person name="Hadaegh A."/>
            <person name="Iglesias-Rodriguez M.D."/>
            <person name="Jenkins J."/>
            <person name="Jones B.M."/>
            <person name="Lawson T."/>
            <person name="Leese F."/>
            <person name="Lindquist E."/>
            <person name="Lobanov A."/>
            <person name="Lomsadze A."/>
            <person name="Malik S.B."/>
            <person name="Marsh M.E."/>
            <person name="Mackinder L."/>
            <person name="Mock T."/>
            <person name="Mueller-Roeber B."/>
            <person name="Pagarete A."/>
            <person name="Parker M."/>
            <person name="Probert I."/>
            <person name="Quesneville H."/>
            <person name="Raines C."/>
            <person name="Rensing S.A."/>
            <person name="Riano-Pachon D.M."/>
            <person name="Richier S."/>
            <person name="Rokitta S."/>
            <person name="Shiraiwa Y."/>
            <person name="Soanes D.M."/>
            <person name="van der Giezen M."/>
            <person name="Wahlund T.M."/>
            <person name="Williams B."/>
            <person name="Wilson W."/>
            <person name="Wolfe G."/>
            <person name="Wurch L.L."/>
        </authorList>
    </citation>
    <scope>NUCLEOTIDE SEQUENCE</scope>
</reference>
<dbReference type="AlphaFoldDB" id="A0A0D3KK85"/>
<dbReference type="GeneID" id="17281441"/>
<evidence type="ECO:0000256" key="1">
    <source>
        <dbReference type="SAM" id="MobiDB-lite"/>
    </source>
</evidence>
<accession>A0A0D3KK85</accession>
<evidence type="ECO:0000313" key="2">
    <source>
        <dbReference type="EnsemblProtists" id="EOD36170"/>
    </source>
</evidence>
<reference evidence="2" key="2">
    <citation type="submission" date="2024-10" db="UniProtKB">
        <authorList>
            <consortium name="EnsemblProtists"/>
        </authorList>
    </citation>
    <scope>IDENTIFICATION</scope>
</reference>
<proteinExistence type="predicted"/>
<dbReference type="PaxDb" id="2903-EOD36170"/>
<dbReference type="RefSeq" id="XP_005788599.1">
    <property type="nucleotide sequence ID" value="XM_005788542.1"/>
</dbReference>
<evidence type="ECO:0000313" key="3">
    <source>
        <dbReference type="Proteomes" id="UP000013827"/>
    </source>
</evidence>
<organism evidence="2 3">
    <name type="scientific">Emiliania huxleyi (strain CCMP1516)</name>
    <dbReference type="NCBI Taxonomy" id="280463"/>
    <lineage>
        <taxon>Eukaryota</taxon>
        <taxon>Haptista</taxon>
        <taxon>Haptophyta</taxon>
        <taxon>Prymnesiophyceae</taxon>
        <taxon>Isochrysidales</taxon>
        <taxon>Noelaerhabdaceae</taxon>
        <taxon>Emiliania</taxon>
    </lineage>
</organism>
<feature type="region of interest" description="Disordered" evidence="1">
    <location>
        <begin position="87"/>
        <end position="120"/>
    </location>
</feature>
<sequence length="120" mass="12855">MLPSVENVYAFGCLCAAVIPVPRREGDRHFADRGGMGLYLGPSEVSPGRVVYLFASKVIQVVAKIRVWEDQFPGLKGHRYSWFPSSESLPPDSGIAESTSAPPVRAGPADATSPKDPRAG</sequence>
<protein>
    <submittedName>
        <fullName evidence="2">Uncharacterized protein</fullName>
    </submittedName>
</protein>
<keyword evidence="3" id="KW-1185">Reference proteome</keyword>
<dbReference type="Proteomes" id="UP000013827">
    <property type="component" value="Unassembled WGS sequence"/>
</dbReference>
<name>A0A0D3KK85_EMIH1</name>